<feature type="region of interest" description="Disordered" evidence="1">
    <location>
        <begin position="247"/>
        <end position="320"/>
    </location>
</feature>
<evidence type="ECO:0000313" key="2">
    <source>
        <dbReference type="EMBL" id="CAD8062136.1"/>
    </source>
</evidence>
<dbReference type="Proteomes" id="UP000692954">
    <property type="component" value="Unassembled WGS sequence"/>
</dbReference>
<accession>A0A8S1LBX3</accession>
<keyword evidence="3" id="KW-1185">Reference proteome</keyword>
<feature type="compositionally biased region" description="Polar residues" evidence="1">
    <location>
        <begin position="288"/>
        <end position="303"/>
    </location>
</feature>
<protein>
    <submittedName>
        <fullName evidence="2">Uncharacterized protein</fullName>
    </submittedName>
</protein>
<name>A0A8S1LBX3_9CILI</name>
<dbReference type="EMBL" id="CAJJDN010000016">
    <property type="protein sequence ID" value="CAD8062136.1"/>
    <property type="molecule type" value="Genomic_DNA"/>
</dbReference>
<proteinExistence type="predicted"/>
<gene>
    <name evidence="2" type="ORF">PSON_ATCC_30995.1.T0160173</name>
</gene>
<feature type="compositionally biased region" description="Basic and acidic residues" evidence="1">
    <location>
        <begin position="250"/>
        <end position="272"/>
    </location>
</feature>
<reference evidence="2" key="1">
    <citation type="submission" date="2021-01" db="EMBL/GenBank/DDBJ databases">
        <authorList>
            <consortium name="Genoscope - CEA"/>
            <person name="William W."/>
        </authorList>
    </citation>
    <scope>NUCLEOTIDE SEQUENCE</scope>
</reference>
<comment type="caution">
    <text evidence="2">The sequence shown here is derived from an EMBL/GenBank/DDBJ whole genome shotgun (WGS) entry which is preliminary data.</text>
</comment>
<evidence type="ECO:0000313" key="3">
    <source>
        <dbReference type="Proteomes" id="UP000692954"/>
    </source>
</evidence>
<dbReference type="AlphaFoldDB" id="A0A8S1LBX3"/>
<dbReference type="OrthoDB" id="289628at2759"/>
<organism evidence="2 3">
    <name type="scientific">Paramecium sonneborni</name>
    <dbReference type="NCBI Taxonomy" id="65129"/>
    <lineage>
        <taxon>Eukaryota</taxon>
        <taxon>Sar</taxon>
        <taxon>Alveolata</taxon>
        <taxon>Ciliophora</taxon>
        <taxon>Intramacronucleata</taxon>
        <taxon>Oligohymenophorea</taxon>
        <taxon>Peniculida</taxon>
        <taxon>Parameciidae</taxon>
        <taxon>Paramecium</taxon>
    </lineage>
</organism>
<evidence type="ECO:0000256" key="1">
    <source>
        <dbReference type="SAM" id="MobiDB-lite"/>
    </source>
</evidence>
<sequence length="320" mass="37977">MMEVGVSMLPQKMLKSKRNEFIIYLINLMRIFKQAFESIQGKKGEDENKSGSKGSFYIEEQFMTPEFLYKQNHKEVQQGTQKKINLTKQFFLTMSTMENKFNLSPIKQINMVDQLVGMYQECVQQYDTQMDPIKYYFLDKIRNIVQQADKFTQREPRSLQSSDRKIQQPIQIMSNDVSYFKDFEDFNGRIDKPTEYATPKNEEQYQQIDNKKLVIQLQNFIEEGNHNKENPDIIMKNHESPQTQINETKLPFKQEDSSLKKRSPKVEFRNENNETPIPKLLLKEEQQTKQTVVESQLQNQSKSIQDRLLARQKSQKKKEI</sequence>